<reference evidence="2 3" key="1">
    <citation type="journal article" date="2019" name="Sci. Rep.">
        <title>Orb-weaving spider Araneus ventricosus genome elucidates the spidroin gene catalogue.</title>
        <authorList>
            <person name="Kono N."/>
            <person name="Nakamura H."/>
            <person name="Ohtoshi R."/>
            <person name="Moran D.A.P."/>
            <person name="Shinohara A."/>
            <person name="Yoshida Y."/>
            <person name="Fujiwara M."/>
            <person name="Mori M."/>
            <person name="Tomita M."/>
            <person name="Arakawa K."/>
        </authorList>
    </citation>
    <scope>NUCLEOTIDE SEQUENCE [LARGE SCALE GENOMIC DNA]</scope>
</reference>
<protein>
    <submittedName>
        <fullName evidence="2">Uncharacterized protein</fullName>
    </submittedName>
</protein>
<organism evidence="2 3">
    <name type="scientific">Araneus ventricosus</name>
    <name type="common">Orbweaver spider</name>
    <name type="synonym">Epeira ventricosa</name>
    <dbReference type="NCBI Taxonomy" id="182803"/>
    <lineage>
        <taxon>Eukaryota</taxon>
        <taxon>Metazoa</taxon>
        <taxon>Ecdysozoa</taxon>
        <taxon>Arthropoda</taxon>
        <taxon>Chelicerata</taxon>
        <taxon>Arachnida</taxon>
        <taxon>Araneae</taxon>
        <taxon>Araneomorphae</taxon>
        <taxon>Entelegynae</taxon>
        <taxon>Araneoidea</taxon>
        <taxon>Araneidae</taxon>
        <taxon>Araneus</taxon>
    </lineage>
</organism>
<proteinExistence type="predicted"/>
<dbReference type="Proteomes" id="UP000499080">
    <property type="component" value="Unassembled WGS sequence"/>
</dbReference>
<sequence>MPTLWDFAVHGANRTTTNSQGQPPHLPSREEENAEGGDEDKPENKSRSQSLSGSRCPPHLKICSRGQSTDSSFKHLSNGVIICK</sequence>
<feature type="compositionally biased region" description="Polar residues" evidence="1">
    <location>
        <begin position="65"/>
        <end position="75"/>
    </location>
</feature>
<evidence type="ECO:0000313" key="3">
    <source>
        <dbReference type="Proteomes" id="UP000499080"/>
    </source>
</evidence>
<dbReference type="EMBL" id="BGPR01008240">
    <property type="protein sequence ID" value="GBN32451.1"/>
    <property type="molecule type" value="Genomic_DNA"/>
</dbReference>
<accession>A0A4Y2MZ74</accession>
<feature type="region of interest" description="Disordered" evidence="1">
    <location>
        <begin position="1"/>
        <end position="84"/>
    </location>
</feature>
<name>A0A4Y2MZ74_ARAVE</name>
<feature type="compositionally biased region" description="Acidic residues" evidence="1">
    <location>
        <begin position="32"/>
        <end position="41"/>
    </location>
</feature>
<gene>
    <name evidence="2" type="ORF">AVEN_142289_1</name>
</gene>
<feature type="compositionally biased region" description="Polar residues" evidence="1">
    <location>
        <begin position="13"/>
        <end position="22"/>
    </location>
</feature>
<evidence type="ECO:0000256" key="1">
    <source>
        <dbReference type="SAM" id="MobiDB-lite"/>
    </source>
</evidence>
<keyword evidence="3" id="KW-1185">Reference proteome</keyword>
<dbReference type="AlphaFoldDB" id="A0A4Y2MZ74"/>
<evidence type="ECO:0000313" key="2">
    <source>
        <dbReference type="EMBL" id="GBN32451.1"/>
    </source>
</evidence>
<comment type="caution">
    <text evidence="2">The sequence shown here is derived from an EMBL/GenBank/DDBJ whole genome shotgun (WGS) entry which is preliminary data.</text>
</comment>